<reference evidence="2" key="2">
    <citation type="submission" date="2024-10" db="UniProtKB">
        <authorList>
            <consortium name="EnsemblProtists"/>
        </authorList>
    </citation>
    <scope>IDENTIFICATION</scope>
</reference>
<evidence type="ECO:0000313" key="2">
    <source>
        <dbReference type="EnsemblProtists" id="EOD18724"/>
    </source>
</evidence>
<evidence type="ECO:0000313" key="3">
    <source>
        <dbReference type="Proteomes" id="UP000013827"/>
    </source>
</evidence>
<accession>A0A0D3J5D9</accession>
<keyword evidence="3" id="KW-1185">Reference proteome</keyword>
<reference evidence="3" key="1">
    <citation type="journal article" date="2013" name="Nature">
        <title>Pan genome of the phytoplankton Emiliania underpins its global distribution.</title>
        <authorList>
            <person name="Read B.A."/>
            <person name="Kegel J."/>
            <person name="Klute M.J."/>
            <person name="Kuo A."/>
            <person name="Lefebvre S.C."/>
            <person name="Maumus F."/>
            <person name="Mayer C."/>
            <person name="Miller J."/>
            <person name="Monier A."/>
            <person name="Salamov A."/>
            <person name="Young J."/>
            <person name="Aguilar M."/>
            <person name="Claverie J.M."/>
            <person name="Frickenhaus S."/>
            <person name="Gonzalez K."/>
            <person name="Herman E.K."/>
            <person name="Lin Y.C."/>
            <person name="Napier J."/>
            <person name="Ogata H."/>
            <person name="Sarno A.F."/>
            <person name="Shmutz J."/>
            <person name="Schroeder D."/>
            <person name="de Vargas C."/>
            <person name="Verret F."/>
            <person name="von Dassow P."/>
            <person name="Valentin K."/>
            <person name="Van de Peer Y."/>
            <person name="Wheeler G."/>
            <person name="Dacks J.B."/>
            <person name="Delwiche C.F."/>
            <person name="Dyhrman S.T."/>
            <person name="Glockner G."/>
            <person name="John U."/>
            <person name="Richards T."/>
            <person name="Worden A.Z."/>
            <person name="Zhang X."/>
            <person name="Grigoriev I.V."/>
            <person name="Allen A.E."/>
            <person name="Bidle K."/>
            <person name="Borodovsky M."/>
            <person name="Bowler C."/>
            <person name="Brownlee C."/>
            <person name="Cock J.M."/>
            <person name="Elias M."/>
            <person name="Gladyshev V.N."/>
            <person name="Groth M."/>
            <person name="Guda C."/>
            <person name="Hadaegh A."/>
            <person name="Iglesias-Rodriguez M.D."/>
            <person name="Jenkins J."/>
            <person name="Jones B.M."/>
            <person name="Lawson T."/>
            <person name="Leese F."/>
            <person name="Lindquist E."/>
            <person name="Lobanov A."/>
            <person name="Lomsadze A."/>
            <person name="Malik S.B."/>
            <person name="Marsh M.E."/>
            <person name="Mackinder L."/>
            <person name="Mock T."/>
            <person name="Mueller-Roeber B."/>
            <person name="Pagarete A."/>
            <person name="Parker M."/>
            <person name="Probert I."/>
            <person name="Quesneville H."/>
            <person name="Raines C."/>
            <person name="Rensing S.A."/>
            <person name="Riano-Pachon D.M."/>
            <person name="Richier S."/>
            <person name="Rokitta S."/>
            <person name="Shiraiwa Y."/>
            <person name="Soanes D.M."/>
            <person name="van der Giezen M."/>
            <person name="Wahlund T.M."/>
            <person name="Williams B."/>
            <person name="Wilson W."/>
            <person name="Wolfe G."/>
            <person name="Wurch L.L."/>
        </authorList>
    </citation>
    <scope>NUCLEOTIDE SEQUENCE</scope>
</reference>
<evidence type="ECO:0000256" key="1">
    <source>
        <dbReference type="SAM" id="Phobius"/>
    </source>
</evidence>
<dbReference type="HOGENOM" id="CLU_1974690_0_0_1"/>
<dbReference type="KEGG" id="ehx:EMIHUDRAFT_445073"/>
<name>A0A0D3J5D9_EMIH1</name>
<dbReference type="Proteomes" id="UP000013827">
    <property type="component" value="Unassembled WGS sequence"/>
</dbReference>
<feature type="transmembrane region" description="Helical" evidence="1">
    <location>
        <begin position="6"/>
        <end position="29"/>
    </location>
</feature>
<dbReference type="EnsemblProtists" id="EOD18724">
    <property type="protein sequence ID" value="EOD18724"/>
    <property type="gene ID" value="EMIHUDRAFT_445073"/>
</dbReference>
<dbReference type="RefSeq" id="XP_005771153.1">
    <property type="nucleotide sequence ID" value="XM_005771096.1"/>
</dbReference>
<keyword evidence="1" id="KW-0812">Transmembrane</keyword>
<keyword evidence="1" id="KW-0472">Membrane</keyword>
<proteinExistence type="predicted"/>
<protein>
    <submittedName>
        <fullName evidence="2">Uncharacterized protein</fullName>
    </submittedName>
</protein>
<keyword evidence="1" id="KW-1133">Transmembrane helix</keyword>
<dbReference type="PaxDb" id="2903-EOD18724"/>
<sequence>MDQELIASLVGASIGLFVCCTACIVCRIWRRNRYYKKVQKSLDEEEAAFQETLARNFRDEGQLDAEDQAKLNMLESYVATAGGEAGAATDAPLPASAEDVDKFMSALAAAAAGDSGLPPAKEGDDNV</sequence>
<dbReference type="GeneID" id="17264267"/>
<dbReference type="AlphaFoldDB" id="A0A0D3J5D9"/>
<organism evidence="2 3">
    <name type="scientific">Emiliania huxleyi (strain CCMP1516)</name>
    <dbReference type="NCBI Taxonomy" id="280463"/>
    <lineage>
        <taxon>Eukaryota</taxon>
        <taxon>Haptista</taxon>
        <taxon>Haptophyta</taxon>
        <taxon>Prymnesiophyceae</taxon>
        <taxon>Isochrysidales</taxon>
        <taxon>Noelaerhabdaceae</taxon>
        <taxon>Emiliania</taxon>
    </lineage>
</organism>